<dbReference type="InterPro" id="IPR009688">
    <property type="entry name" value="FAM210A/B-like_dom"/>
</dbReference>
<evidence type="ECO:0000256" key="2">
    <source>
        <dbReference type="SAM" id="Phobius"/>
    </source>
</evidence>
<keyword evidence="5" id="KW-1185">Reference proteome</keyword>
<proteinExistence type="predicted"/>
<sequence>MTPNKAPRSIARTFATLRNTALRPSNHARISRTWRQARSNPRRLHSTQNTPAAKPQSMSERMKEMSRKYGWTVMGIYLGLSVLDFPFCFLAVRWFGTERIAEVEHAIIDGFWAGLEKVLPSLKSRREEKEKLEAAANEATREGDGNGAGVVEIQKGGHEEPSIWTQLILAYGVHKSLFFFRIPITLAITPKVVKTLRSWGWKIGKAKPT</sequence>
<evidence type="ECO:0000313" key="5">
    <source>
        <dbReference type="Proteomes" id="UP001296104"/>
    </source>
</evidence>
<feature type="transmembrane region" description="Helical" evidence="2">
    <location>
        <begin position="69"/>
        <end position="95"/>
    </location>
</feature>
<dbReference type="AlphaFoldDB" id="A0AAI8Z5W9"/>
<evidence type="ECO:0000256" key="1">
    <source>
        <dbReference type="SAM" id="MobiDB-lite"/>
    </source>
</evidence>
<keyword evidence="2" id="KW-0812">Transmembrane</keyword>
<reference evidence="4" key="1">
    <citation type="submission" date="2023-11" db="EMBL/GenBank/DDBJ databases">
        <authorList>
            <person name="Alioto T."/>
            <person name="Alioto T."/>
            <person name="Gomez Garrido J."/>
        </authorList>
    </citation>
    <scope>NUCLEOTIDE SEQUENCE</scope>
</reference>
<dbReference type="Proteomes" id="UP001296104">
    <property type="component" value="Unassembled WGS sequence"/>
</dbReference>
<keyword evidence="2" id="KW-1133">Transmembrane helix</keyword>
<dbReference type="InterPro" id="IPR045866">
    <property type="entry name" value="FAM210A/B-like"/>
</dbReference>
<dbReference type="PANTHER" id="PTHR21377:SF0">
    <property type="entry name" value="PROTEIN FAM210B, MITOCHONDRIAL"/>
    <property type="match status" value="1"/>
</dbReference>
<dbReference type="EMBL" id="CAVMBE010000077">
    <property type="protein sequence ID" value="CAK4033035.1"/>
    <property type="molecule type" value="Genomic_DNA"/>
</dbReference>
<comment type="caution">
    <text evidence="4">The sequence shown here is derived from an EMBL/GenBank/DDBJ whole genome shotgun (WGS) entry which is preliminary data.</text>
</comment>
<organism evidence="4 5">
    <name type="scientific">Lecanosticta acicola</name>
    <dbReference type="NCBI Taxonomy" id="111012"/>
    <lineage>
        <taxon>Eukaryota</taxon>
        <taxon>Fungi</taxon>
        <taxon>Dikarya</taxon>
        <taxon>Ascomycota</taxon>
        <taxon>Pezizomycotina</taxon>
        <taxon>Dothideomycetes</taxon>
        <taxon>Dothideomycetidae</taxon>
        <taxon>Mycosphaerellales</taxon>
        <taxon>Mycosphaerellaceae</taxon>
        <taxon>Lecanosticta</taxon>
    </lineage>
</organism>
<gene>
    <name evidence="4" type="ORF">LECACI_7A008193</name>
</gene>
<feature type="compositionally biased region" description="Polar residues" evidence="1">
    <location>
        <begin position="46"/>
        <end position="59"/>
    </location>
</feature>
<dbReference type="GO" id="GO:0005739">
    <property type="term" value="C:mitochondrion"/>
    <property type="evidence" value="ECO:0007669"/>
    <property type="project" value="TreeGrafter"/>
</dbReference>
<feature type="region of interest" description="Disordered" evidence="1">
    <location>
        <begin position="33"/>
        <end position="61"/>
    </location>
</feature>
<evidence type="ECO:0000313" key="4">
    <source>
        <dbReference type="EMBL" id="CAK4033035.1"/>
    </source>
</evidence>
<dbReference type="Pfam" id="PF06916">
    <property type="entry name" value="FAM210A-B_dom"/>
    <property type="match status" value="1"/>
</dbReference>
<feature type="non-terminal residue" evidence="4">
    <location>
        <position position="209"/>
    </location>
</feature>
<name>A0AAI8Z5W9_9PEZI</name>
<accession>A0AAI8Z5W9</accession>
<keyword evidence="2" id="KW-0472">Membrane</keyword>
<evidence type="ECO:0000259" key="3">
    <source>
        <dbReference type="Pfam" id="PF06916"/>
    </source>
</evidence>
<feature type="domain" description="DUF1279" evidence="3">
    <location>
        <begin position="60"/>
        <end position="190"/>
    </location>
</feature>
<protein>
    <submittedName>
        <fullName evidence="4">Peptide alpha-n-acetyltransferase nat2 like</fullName>
    </submittedName>
</protein>
<dbReference type="PANTHER" id="PTHR21377">
    <property type="entry name" value="PROTEIN FAM210B, MITOCHONDRIAL"/>
    <property type="match status" value="1"/>
</dbReference>